<dbReference type="EMBL" id="LAZR01033587">
    <property type="protein sequence ID" value="KKL47658.1"/>
    <property type="molecule type" value="Genomic_DNA"/>
</dbReference>
<evidence type="ECO:0000313" key="1">
    <source>
        <dbReference type="EMBL" id="KKL47658.1"/>
    </source>
</evidence>
<proteinExistence type="predicted"/>
<gene>
    <name evidence="1" type="ORF">LCGC14_2333320</name>
</gene>
<protein>
    <submittedName>
        <fullName evidence="1">Uncharacterized protein</fullName>
    </submittedName>
</protein>
<reference evidence="1" key="1">
    <citation type="journal article" date="2015" name="Nature">
        <title>Complex archaea that bridge the gap between prokaryotes and eukaryotes.</title>
        <authorList>
            <person name="Spang A."/>
            <person name="Saw J.H."/>
            <person name="Jorgensen S.L."/>
            <person name="Zaremba-Niedzwiedzka K."/>
            <person name="Martijn J."/>
            <person name="Lind A.E."/>
            <person name="van Eijk R."/>
            <person name="Schleper C."/>
            <person name="Guy L."/>
            <person name="Ettema T.J."/>
        </authorList>
    </citation>
    <scope>NUCLEOTIDE SEQUENCE</scope>
</reference>
<name>A0A0F9CE30_9ZZZZ</name>
<comment type="caution">
    <text evidence="1">The sequence shown here is derived from an EMBL/GenBank/DDBJ whole genome shotgun (WGS) entry which is preliminary data.</text>
</comment>
<organism evidence="1">
    <name type="scientific">marine sediment metagenome</name>
    <dbReference type="NCBI Taxonomy" id="412755"/>
    <lineage>
        <taxon>unclassified sequences</taxon>
        <taxon>metagenomes</taxon>
        <taxon>ecological metagenomes</taxon>
    </lineage>
</organism>
<accession>A0A0F9CE30</accession>
<dbReference type="AlphaFoldDB" id="A0A0F9CE30"/>
<sequence>MKFVVVYNYLFLDKETLWKLMNLTNVEDLILAINQHLSKNKQIRLYLLRLAINKEHFFGQLRNFI</sequence>